<sequence length="276" mass="29334">MFNFPIGDLFDSLVRFLRDNLGPVFDGISWLLDSLISAFEFVIGFAPAIVTIVILALLAWKAAGKGIGVFTLVGLILIDAMGLWMNAVETLSLVLVSAIIALIIGIPLGIIASRSHKADNLIRPVLDFMQTMPAFVYLIPAVFFFGLGKVPGAVATIIFSMPPVVRLTNLGIRQVPVNVEEAGRSFGSTPKQMLFKIQLPIALPTILAGINQTIMLALSMVVISAMIGAQGLGSPVYSGIQNLRIGQGFEGGLAVVILAMILDRVTQALGDSSSNK</sequence>
<dbReference type="PANTHER" id="PTHR47737">
    <property type="entry name" value="GLYCINE BETAINE/PROLINE BETAINE TRANSPORT SYSTEM PERMEASE PROTEIN PROW"/>
    <property type="match status" value="1"/>
</dbReference>
<feature type="transmembrane region" description="Helical" evidence="7">
    <location>
        <begin position="67"/>
        <end position="85"/>
    </location>
</feature>
<feature type="transmembrane region" description="Helical" evidence="7">
    <location>
        <begin position="91"/>
        <end position="113"/>
    </location>
</feature>
<dbReference type="PROSITE" id="PS50928">
    <property type="entry name" value="ABC_TM1"/>
    <property type="match status" value="1"/>
</dbReference>
<keyword evidence="3" id="KW-1003">Cell membrane</keyword>
<dbReference type="AlphaFoldDB" id="A0AA43XM48"/>
<dbReference type="GO" id="GO:0015871">
    <property type="term" value="P:choline transport"/>
    <property type="evidence" value="ECO:0007669"/>
    <property type="project" value="TreeGrafter"/>
</dbReference>
<feature type="transmembrane region" description="Helical" evidence="7">
    <location>
        <begin position="201"/>
        <end position="223"/>
    </location>
</feature>
<evidence type="ECO:0000256" key="4">
    <source>
        <dbReference type="ARBA" id="ARBA00022692"/>
    </source>
</evidence>
<dbReference type="PANTHER" id="PTHR47737:SF1">
    <property type="entry name" value="GLYCINE BETAINE_PROLINE BETAINE TRANSPORT SYSTEM PERMEASE PROTEIN PROW"/>
    <property type="match status" value="1"/>
</dbReference>
<accession>A0AA43XM48</accession>
<dbReference type="InterPro" id="IPR000515">
    <property type="entry name" value="MetI-like"/>
</dbReference>
<keyword evidence="10" id="KW-1185">Reference proteome</keyword>
<dbReference type="InterPro" id="IPR035906">
    <property type="entry name" value="MetI-like_sf"/>
</dbReference>
<evidence type="ECO:0000256" key="7">
    <source>
        <dbReference type="RuleBase" id="RU363032"/>
    </source>
</evidence>
<dbReference type="GO" id="GO:0031460">
    <property type="term" value="P:glycine betaine transport"/>
    <property type="evidence" value="ECO:0007669"/>
    <property type="project" value="TreeGrafter"/>
</dbReference>
<reference evidence="9 10" key="1">
    <citation type="submission" date="2019-04" db="EMBL/GenBank/DDBJ databases">
        <title>Isachenkonia alkalipeptolytica gen. nov. sp. nov. a new anaerobic, alkiliphilic organothrophic bacterium capable to reduce synthesized ferrihydrite isolated from a soda lake.</title>
        <authorList>
            <person name="Toshchakov S.V."/>
            <person name="Zavarzina D.G."/>
            <person name="Zhilina T.N."/>
            <person name="Kostrikina N.A."/>
            <person name="Kublanov I.V."/>
        </authorList>
    </citation>
    <scope>NUCLEOTIDE SEQUENCE [LARGE SCALE GENOMIC DNA]</scope>
    <source>
        <strain evidence="9 10">Z-1701</strain>
    </source>
</reference>
<evidence type="ECO:0000256" key="6">
    <source>
        <dbReference type="ARBA" id="ARBA00023136"/>
    </source>
</evidence>
<dbReference type="GO" id="GO:0015226">
    <property type="term" value="F:carnitine transmembrane transporter activity"/>
    <property type="evidence" value="ECO:0007669"/>
    <property type="project" value="TreeGrafter"/>
</dbReference>
<dbReference type="FunFam" id="1.10.3720.10:FF:000001">
    <property type="entry name" value="Glycine betaine ABC transporter, permease"/>
    <property type="match status" value="1"/>
</dbReference>
<feature type="transmembrane region" description="Helical" evidence="7">
    <location>
        <begin position="134"/>
        <end position="159"/>
    </location>
</feature>
<feature type="transmembrane region" description="Helical" evidence="7">
    <location>
        <begin position="35"/>
        <end position="60"/>
    </location>
</feature>
<evidence type="ECO:0000313" key="10">
    <source>
        <dbReference type="Proteomes" id="UP000449710"/>
    </source>
</evidence>
<evidence type="ECO:0000256" key="2">
    <source>
        <dbReference type="ARBA" id="ARBA00022448"/>
    </source>
</evidence>
<proteinExistence type="inferred from homology"/>
<name>A0AA43XM48_9CLOT</name>
<comment type="similarity">
    <text evidence="7">Belongs to the binding-protein-dependent transport system permease family.</text>
</comment>
<feature type="domain" description="ABC transmembrane type-1" evidence="8">
    <location>
        <begin position="87"/>
        <end position="266"/>
    </location>
</feature>
<dbReference type="SUPFAM" id="SSF161098">
    <property type="entry name" value="MetI-like"/>
    <property type="match status" value="1"/>
</dbReference>
<comment type="caution">
    <text evidence="9">The sequence shown here is derived from an EMBL/GenBank/DDBJ whole genome shotgun (WGS) entry which is preliminary data.</text>
</comment>
<evidence type="ECO:0000313" key="9">
    <source>
        <dbReference type="EMBL" id="NBG89298.1"/>
    </source>
</evidence>
<evidence type="ECO:0000256" key="3">
    <source>
        <dbReference type="ARBA" id="ARBA00022475"/>
    </source>
</evidence>
<evidence type="ECO:0000256" key="5">
    <source>
        <dbReference type="ARBA" id="ARBA00022989"/>
    </source>
</evidence>
<dbReference type="EMBL" id="SUMG01000021">
    <property type="protein sequence ID" value="NBG89298.1"/>
    <property type="molecule type" value="Genomic_DNA"/>
</dbReference>
<dbReference type="GO" id="GO:0043190">
    <property type="term" value="C:ATP-binding cassette (ABC) transporter complex"/>
    <property type="evidence" value="ECO:0007669"/>
    <property type="project" value="TreeGrafter"/>
</dbReference>
<protein>
    <submittedName>
        <fullName evidence="9">Proline/glycine betaine ABC transporter permease</fullName>
    </submittedName>
</protein>
<gene>
    <name evidence="9" type="ORF">ISALK_12435</name>
</gene>
<dbReference type="CDD" id="cd06261">
    <property type="entry name" value="TM_PBP2"/>
    <property type="match status" value="1"/>
</dbReference>
<dbReference type="GO" id="GO:0005275">
    <property type="term" value="F:amine transmembrane transporter activity"/>
    <property type="evidence" value="ECO:0007669"/>
    <property type="project" value="TreeGrafter"/>
</dbReference>
<evidence type="ECO:0000259" key="8">
    <source>
        <dbReference type="PROSITE" id="PS50928"/>
    </source>
</evidence>
<dbReference type="Proteomes" id="UP000449710">
    <property type="component" value="Unassembled WGS sequence"/>
</dbReference>
<evidence type="ECO:0000256" key="1">
    <source>
        <dbReference type="ARBA" id="ARBA00004141"/>
    </source>
</evidence>
<dbReference type="RefSeq" id="WP_160722825.1">
    <property type="nucleotide sequence ID" value="NZ_SUMG01000021.1"/>
</dbReference>
<keyword evidence="2 7" id="KW-0813">Transport</keyword>
<comment type="subcellular location">
    <subcellularLocation>
        <location evidence="7">Cell membrane</location>
        <topology evidence="7">Multi-pass membrane protein</topology>
    </subcellularLocation>
    <subcellularLocation>
        <location evidence="1">Membrane</location>
        <topology evidence="1">Multi-pass membrane protein</topology>
    </subcellularLocation>
</comment>
<dbReference type="Pfam" id="PF00528">
    <property type="entry name" value="BPD_transp_1"/>
    <property type="match status" value="1"/>
</dbReference>
<keyword evidence="6 7" id="KW-0472">Membrane</keyword>
<keyword evidence="4 7" id="KW-0812">Transmembrane</keyword>
<keyword evidence="5 7" id="KW-1133">Transmembrane helix</keyword>
<dbReference type="Gene3D" id="1.10.3720.10">
    <property type="entry name" value="MetI-like"/>
    <property type="match status" value="1"/>
</dbReference>
<organism evidence="9 10">
    <name type="scientific">Isachenkonia alkalipeptolytica</name>
    <dbReference type="NCBI Taxonomy" id="2565777"/>
    <lineage>
        <taxon>Bacteria</taxon>
        <taxon>Bacillati</taxon>
        <taxon>Bacillota</taxon>
        <taxon>Clostridia</taxon>
        <taxon>Eubacteriales</taxon>
        <taxon>Clostridiaceae</taxon>
        <taxon>Isachenkonia</taxon>
    </lineage>
</organism>